<dbReference type="Gene3D" id="1.20.1260.10">
    <property type="match status" value="1"/>
</dbReference>
<sequence>MQADLYQAIYQALMSNDPDDKIRQTYALYYAYRDGLFERKPCAVQSVPDAGRPAKPVLVAPKDVPRRRMGSKEGLQAMLHAIAHIEFNAMNLSLDAAYRFQEMPEEYYRDWIRVAKEEAYHFSLIVQRLRELGADYGDFPAHAGLWEACVETEHDVMVRMALVPRVMEARGLDVTPQIQEKLRQVGEERTARLLDIIYRDEHGHVAIGSHWFKYCCELRNLDYRSTFADLLTGYLRNKIKGPFNMQARLQAGFDDLEMAMLEEIGAENSE</sequence>
<dbReference type="CDD" id="cd00657">
    <property type="entry name" value="Ferritin_like"/>
    <property type="match status" value="1"/>
</dbReference>
<evidence type="ECO:0000313" key="1">
    <source>
        <dbReference type="EMBL" id="SUO98470.1"/>
    </source>
</evidence>
<name>A0A380N106_9GAMM</name>
<proteinExistence type="predicted"/>
<dbReference type="InterPro" id="IPR011197">
    <property type="entry name" value="UCP012318"/>
</dbReference>
<evidence type="ECO:0000313" key="2">
    <source>
        <dbReference type="Proteomes" id="UP000254575"/>
    </source>
</evidence>
<accession>A0A380N106</accession>
<organism evidence="1 2">
    <name type="scientific">Suttonella indologenes</name>
    <dbReference type="NCBI Taxonomy" id="13276"/>
    <lineage>
        <taxon>Bacteria</taxon>
        <taxon>Pseudomonadati</taxon>
        <taxon>Pseudomonadota</taxon>
        <taxon>Gammaproteobacteria</taxon>
        <taxon>Cardiobacteriales</taxon>
        <taxon>Cardiobacteriaceae</taxon>
        <taxon>Suttonella</taxon>
    </lineage>
</organism>
<dbReference type="PIRSF" id="PIRSF012318">
    <property type="entry name" value="UCP012318"/>
    <property type="match status" value="1"/>
</dbReference>
<dbReference type="SUPFAM" id="SSF47240">
    <property type="entry name" value="Ferritin-like"/>
    <property type="match status" value="1"/>
</dbReference>
<dbReference type="AlphaFoldDB" id="A0A380N106"/>
<dbReference type="InterPro" id="IPR007402">
    <property type="entry name" value="DUF455"/>
</dbReference>
<dbReference type="PANTHER" id="PTHR42782">
    <property type="entry name" value="SI:CH73-314G15.3"/>
    <property type="match status" value="1"/>
</dbReference>
<dbReference type="InterPro" id="IPR009078">
    <property type="entry name" value="Ferritin-like_SF"/>
</dbReference>
<reference evidence="1 2" key="1">
    <citation type="submission" date="2018-06" db="EMBL/GenBank/DDBJ databases">
        <authorList>
            <consortium name="Pathogen Informatics"/>
            <person name="Doyle S."/>
        </authorList>
    </citation>
    <scope>NUCLEOTIDE SEQUENCE [LARGE SCALE GENOMIC DNA]</scope>
    <source>
        <strain evidence="1 2">NCTC10717</strain>
    </source>
</reference>
<dbReference type="PANTHER" id="PTHR42782:SF4">
    <property type="entry name" value="DUF455 DOMAIN-CONTAINING PROTEIN"/>
    <property type="match status" value="1"/>
</dbReference>
<dbReference type="RefSeq" id="WP_218564616.1">
    <property type="nucleotide sequence ID" value="NZ_UHIA01000004.1"/>
</dbReference>
<protein>
    <submittedName>
        <fullName evidence="1">Uncharacterized protein conserved in bacteria</fullName>
    </submittedName>
</protein>
<dbReference type="Proteomes" id="UP000254575">
    <property type="component" value="Unassembled WGS sequence"/>
</dbReference>
<gene>
    <name evidence="1" type="ORF">NCTC10717_02222</name>
</gene>
<dbReference type="InterPro" id="IPR012347">
    <property type="entry name" value="Ferritin-like"/>
</dbReference>
<dbReference type="EMBL" id="UHIA01000004">
    <property type="protein sequence ID" value="SUO98470.1"/>
    <property type="molecule type" value="Genomic_DNA"/>
</dbReference>
<dbReference type="Pfam" id="PF04305">
    <property type="entry name" value="DUF455"/>
    <property type="match status" value="1"/>
</dbReference>
<keyword evidence="2" id="KW-1185">Reference proteome</keyword>